<feature type="non-terminal residue" evidence="2">
    <location>
        <position position="79"/>
    </location>
</feature>
<evidence type="ECO:0000313" key="2">
    <source>
        <dbReference type="EMBL" id="HFB53874.1"/>
    </source>
</evidence>
<dbReference type="SUPFAM" id="SSF53187">
    <property type="entry name" value="Zn-dependent exopeptidases"/>
    <property type="match status" value="1"/>
</dbReference>
<proteinExistence type="predicted"/>
<evidence type="ECO:0000256" key="1">
    <source>
        <dbReference type="ARBA" id="ARBA00022801"/>
    </source>
</evidence>
<gene>
    <name evidence="2" type="ORF">ENJ67_04000</name>
</gene>
<protein>
    <submittedName>
        <fullName evidence="2">M20 family peptidase</fullName>
    </submittedName>
</protein>
<dbReference type="Proteomes" id="UP000886390">
    <property type="component" value="Unassembled WGS sequence"/>
</dbReference>
<sequence>MNYIDDLKKVVEINSYTKNKEGVDTVGKIFDSWFTELGFVLQEHPREHIGNHRHYTSPHIANKPKLLLLGHIDTVFPPG</sequence>
<name>A0A7C3G990_9BACT</name>
<dbReference type="AlphaFoldDB" id="A0A7C3G990"/>
<dbReference type="Gene3D" id="3.40.630.10">
    <property type="entry name" value="Zn peptidases"/>
    <property type="match status" value="1"/>
</dbReference>
<dbReference type="PROSITE" id="PS00758">
    <property type="entry name" value="ARGE_DAPE_CPG2_1"/>
    <property type="match status" value="1"/>
</dbReference>
<organism evidence="2">
    <name type="scientific">Sulfurimonas autotrophica</name>
    <dbReference type="NCBI Taxonomy" id="202747"/>
    <lineage>
        <taxon>Bacteria</taxon>
        <taxon>Pseudomonadati</taxon>
        <taxon>Campylobacterota</taxon>
        <taxon>Epsilonproteobacteria</taxon>
        <taxon>Campylobacterales</taxon>
        <taxon>Sulfurimonadaceae</taxon>
        <taxon>Sulfurimonas</taxon>
    </lineage>
</organism>
<comment type="caution">
    <text evidence="2">The sequence shown here is derived from an EMBL/GenBank/DDBJ whole genome shotgun (WGS) entry which is preliminary data.</text>
</comment>
<accession>A0A7C3G990</accession>
<reference evidence="2" key="1">
    <citation type="journal article" date="2020" name="mSystems">
        <title>Genome- and Community-Level Interaction Insights into Carbon Utilization and Element Cycling Functions of Hydrothermarchaeota in Hydrothermal Sediment.</title>
        <authorList>
            <person name="Zhou Z."/>
            <person name="Liu Y."/>
            <person name="Xu W."/>
            <person name="Pan J."/>
            <person name="Luo Z.H."/>
            <person name="Li M."/>
        </authorList>
    </citation>
    <scope>NUCLEOTIDE SEQUENCE [LARGE SCALE GENOMIC DNA]</scope>
    <source>
        <strain evidence="2">HyVt-507</strain>
    </source>
</reference>
<dbReference type="EMBL" id="DRNH01000213">
    <property type="protein sequence ID" value="HFB53874.1"/>
    <property type="molecule type" value="Genomic_DNA"/>
</dbReference>
<keyword evidence="1" id="KW-0378">Hydrolase</keyword>
<dbReference type="InterPro" id="IPR001261">
    <property type="entry name" value="ArgE/DapE_CS"/>
</dbReference>